<proteinExistence type="predicted"/>
<feature type="transmembrane region" description="Helical" evidence="1">
    <location>
        <begin position="21"/>
        <end position="40"/>
    </location>
</feature>
<dbReference type="Proteomes" id="UP000007306">
    <property type="component" value="Chromosome 9"/>
</dbReference>
<keyword evidence="3" id="KW-1185">Reference proteome</keyword>
<reference evidence="2 3" key="2">
    <citation type="submission" date="2018-04" db="EMBL/GenBank/DDBJ databases">
        <title>OglaRS2 (Oryza glaberrima Reference Sequence Version 2).</title>
        <authorList>
            <person name="Zhang J."/>
            <person name="Kudrna D."/>
            <person name="Lee S."/>
            <person name="Talag J."/>
            <person name="Rajasekar S."/>
            <person name="Wing R.A."/>
        </authorList>
    </citation>
    <scope>NUCLEOTIDE SEQUENCE [LARGE SCALE GENOMIC DNA]</scope>
    <source>
        <strain evidence="2 3">cv. IRGC 96717</strain>
    </source>
</reference>
<keyword evidence="1" id="KW-0472">Membrane</keyword>
<keyword evidence="1" id="KW-1133">Transmembrane helix</keyword>
<dbReference type="OMA" id="FNGHTIV"/>
<name>I1QME2_ORYGL</name>
<protein>
    <submittedName>
        <fullName evidence="2">Uncharacterized protein</fullName>
    </submittedName>
</protein>
<dbReference type="Gramene" id="ORGLA09G0022100.1">
    <property type="protein sequence ID" value="ORGLA09G0022100.1"/>
    <property type="gene ID" value="ORGLA09G0022100"/>
</dbReference>
<evidence type="ECO:0000256" key="1">
    <source>
        <dbReference type="SAM" id="Phobius"/>
    </source>
</evidence>
<organism evidence="2 3">
    <name type="scientific">Oryza glaberrima</name>
    <name type="common">African rice</name>
    <dbReference type="NCBI Taxonomy" id="4538"/>
    <lineage>
        <taxon>Eukaryota</taxon>
        <taxon>Viridiplantae</taxon>
        <taxon>Streptophyta</taxon>
        <taxon>Embryophyta</taxon>
        <taxon>Tracheophyta</taxon>
        <taxon>Spermatophyta</taxon>
        <taxon>Magnoliopsida</taxon>
        <taxon>Liliopsida</taxon>
        <taxon>Poales</taxon>
        <taxon>Poaceae</taxon>
        <taxon>BOP clade</taxon>
        <taxon>Oryzoideae</taxon>
        <taxon>Oryzeae</taxon>
        <taxon>Oryzinae</taxon>
        <taxon>Oryza</taxon>
    </lineage>
</organism>
<dbReference type="AlphaFoldDB" id="I1QME2"/>
<dbReference type="EnsemblPlants" id="ORGLA09G0022100.1">
    <property type="protein sequence ID" value="ORGLA09G0022100.1"/>
    <property type="gene ID" value="ORGLA09G0022100"/>
</dbReference>
<accession>I1QME2</accession>
<sequence>MAVAMPSHFIGRRQVEGDCRLLEQVIAVILLVGVAFEMVLTKLLVGAELLGQWDVSDALLETPTTTGPGNAPQQHILTPRRLEFSMINNVAHYDFNGHTIVPLSCIIQGSTQNNNKTIFVAENSALYKNDSVKAMCSRAMEDYFLLPLSDQAYSEYLQ</sequence>
<reference evidence="2" key="1">
    <citation type="submission" date="2015-06" db="UniProtKB">
        <authorList>
            <consortium name="EnsemblPlants"/>
        </authorList>
    </citation>
    <scope>IDENTIFICATION</scope>
</reference>
<evidence type="ECO:0000313" key="2">
    <source>
        <dbReference type="EnsemblPlants" id="ORGLA09G0022100.1"/>
    </source>
</evidence>
<dbReference type="HOGENOM" id="CLU_1672050_0_0_1"/>
<keyword evidence="1" id="KW-0812">Transmembrane</keyword>
<evidence type="ECO:0000313" key="3">
    <source>
        <dbReference type="Proteomes" id="UP000007306"/>
    </source>
</evidence>